<name>A0ABT3TA23_9GAMM</name>
<dbReference type="InterPro" id="IPR008884">
    <property type="entry name" value="TylF_MeTrfase"/>
</dbReference>
<proteinExistence type="predicted"/>
<sequence>MNDSVTRNNLQLNKWIKRAWPSIILPLVVLFLFHNRNIHPGYNVSWWKLYKLARRLRRNGKSIKSGSSYRAHLAMAAKLLEISPSTEGVVVECGCFKGGSTANLSIICDFVGRDLIIYDSFEGLPSGGPNDRYTRDAQGHFFGALDTVSHNVEKFGVLERCSFRKGWFIDTLPEHVEPIVLAFLDVDYQASIHDCLVNLWPHLIDKGYVFTDDYTYTDLCAVYFSEEFWQREFGTNPPGLIGTGTGIAMGQFFVGPLMSMGGNRAYPLQSPASTAYTRKDYTGYWGYRRENEEKNE</sequence>
<protein>
    <submittedName>
        <fullName evidence="1">Uncharacterized protein</fullName>
    </submittedName>
</protein>
<dbReference type="PANTHER" id="PTHR40036:SF1">
    <property type="entry name" value="MACROCIN O-METHYLTRANSFERASE"/>
    <property type="match status" value="1"/>
</dbReference>
<dbReference type="InterPro" id="IPR029063">
    <property type="entry name" value="SAM-dependent_MTases_sf"/>
</dbReference>
<dbReference type="Pfam" id="PF05711">
    <property type="entry name" value="TylF"/>
    <property type="match status" value="1"/>
</dbReference>
<dbReference type="PANTHER" id="PTHR40036">
    <property type="entry name" value="MACROCIN O-METHYLTRANSFERASE"/>
    <property type="match status" value="1"/>
</dbReference>
<organism evidence="1 2">
    <name type="scientific">Candidatus Marimicrobium litorale</name>
    <dbReference type="NCBI Taxonomy" id="2518991"/>
    <lineage>
        <taxon>Bacteria</taxon>
        <taxon>Pseudomonadati</taxon>
        <taxon>Pseudomonadota</taxon>
        <taxon>Gammaproteobacteria</taxon>
        <taxon>Cellvibrionales</taxon>
        <taxon>Halieaceae</taxon>
        <taxon>Marimicrobium</taxon>
    </lineage>
</organism>
<reference evidence="1" key="1">
    <citation type="submission" date="2019-02" db="EMBL/GenBank/DDBJ databases">
        <authorList>
            <person name="Li S.-H."/>
        </authorList>
    </citation>
    <scope>NUCLEOTIDE SEQUENCE</scope>
    <source>
        <strain evidence="1">IMCC11814</strain>
    </source>
</reference>
<comment type="caution">
    <text evidence="1">The sequence shown here is derived from an EMBL/GenBank/DDBJ whole genome shotgun (WGS) entry which is preliminary data.</text>
</comment>
<dbReference type="Gene3D" id="3.40.50.150">
    <property type="entry name" value="Vaccinia Virus protein VP39"/>
    <property type="match status" value="1"/>
</dbReference>
<dbReference type="RefSeq" id="WP_279250357.1">
    <property type="nucleotide sequence ID" value="NZ_SHNO01000001.1"/>
</dbReference>
<evidence type="ECO:0000313" key="2">
    <source>
        <dbReference type="Proteomes" id="UP001143304"/>
    </source>
</evidence>
<dbReference type="Proteomes" id="UP001143304">
    <property type="component" value="Unassembled WGS sequence"/>
</dbReference>
<keyword evidence="2" id="KW-1185">Reference proteome</keyword>
<gene>
    <name evidence="1" type="ORF">EYC82_14945</name>
</gene>
<evidence type="ECO:0000313" key="1">
    <source>
        <dbReference type="EMBL" id="MCX2978661.1"/>
    </source>
</evidence>
<dbReference type="SUPFAM" id="SSF53335">
    <property type="entry name" value="S-adenosyl-L-methionine-dependent methyltransferases"/>
    <property type="match status" value="1"/>
</dbReference>
<dbReference type="EMBL" id="SHNO01000001">
    <property type="protein sequence ID" value="MCX2978661.1"/>
    <property type="molecule type" value="Genomic_DNA"/>
</dbReference>
<accession>A0ABT3TA23</accession>